<dbReference type="EC" id="3.4.11.4" evidence="7"/>
<dbReference type="GO" id="GO:0008237">
    <property type="term" value="F:metallopeptidase activity"/>
    <property type="evidence" value="ECO:0007669"/>
    <property type="project" value="UniProtKB-KW"/>
</dbReference>
<dbReference type="RefSeq" id="WP_176007213.1">
    <property type="nucleotide sequence ID" value="NZ_JABWMI010000020.1"/>
</dbReference>
<dbReference type="GO" id="GO:0045148">
    <property type="term" value="F:tripeptide aminopeptidase activity"/>
    <property type="evidence" value="ECO:0007669"/>
    <property type="project" value="UniProtKB-UniRule"/>
</dbReference>
<evidence type="ECO:0000256" key="3">
    <source>
        <dbReference type="ARBA" id="ARBA00022723"/>
    </source>
</evidence>
<comment type="similarity">
    <text evidence="1 7">Belongs to the peptidase M20B family.</text>
</comment>
<reference evidence="12 13" key="1">
    <citation type="submission" date="2020-07" db="EMBL/GenBank/DDBJ databases">
        <authorList>
            <person name="Sun Q."/>
        </authorList>
    </citation>
    <scope>NUCLEOTIDE SEQUENCE [LARGE SCALE GENOMIC DNA]</scope>
    <source>
        <strain evidence="12 13">MAH-1</strain>
    </source>
</reference>
<dbReference type="GO" id="GO:0006508">
    <property type="term" value="P:proteolysis"/>
    <property type="evidence" value="ECO:0007669"/>
    <property type="project" value="UniProtKB-UniRule"/>
</dbReference>
<keyword evidence="7 12" id="KW-0031">Aminopeptidase</keyword>
<dbReference type="NCBIfam" id="NF003976">
    <property type="entry name" value="PRK05469.1"/>
    <property type="match status" value="1"/>
</dbReference>
<dbReference type="PANTHER" id="PTHR42994">
    <property type="entry name" value="PEPTIDASE T"/>
    <property type="match status" value="1"/>
</dbReference>
<evidence type="ECO:0000256" key="10">
    <source>
        <dbReference type="SAM" id="MobiDB-lite"/>
    </source>
</evidence>
<feature type="region of interest" description="Disordered" evidence="10">
    <location>
        <begin position="416"/>
        <end position="437"/>
    </location>
</feature>
<dbReference type="PIRSF" id="PIRSF037215">
    <property type="entry name" value="Peptidase_M20B"/>
    <property type="match status" value="1"/>
</dbReference>
<evidence type="ECO:0000256" key="4">
    <source>
        <dbReference type="ARBA" id="ARBA00022801"/>
    </source>
</evidence>
<dbReference type="InterPro" id="IPR010161">
    <property type="entry name" value="Peptidase_M20B"/>
</dbReference>
<evidence type="ECO:0000256" key="2">
    <source>
        <dbReference type="ARBA" id="ARBA00022670"/>
    </source>
</evidence>
<organism evidence="12 13">
    <name type="scientific">Flavobacterium agri</name>
    <dbReference type="NCBI Taxonomy" id="2743471"/>
    <lineage>
        <taxon>Bacteria</taxon>
        <taxon>Pseudomonadati</taxon>
        <taxon>Bacteroidota</taxon>
        <taxon>Flavobacteriia</taxon>
        <taxon>Flavobacteriales</taxon>
        <taxon>Flavobacteriaceae</taxon>
        <taxon>Flavobacterium</taxon>
    </lineage>
</organism>
<keyword evidence="6 7" id="KW-0482">Metalloprotease</keyword>
<feature type="binding site" evidence="7 9">
    <location>
        <position position="176"/>
    </location>
    <ligand>
        <name>Zn(2+)</name>
        <dbReference type="ChEBI" id="CHEBI:29105"/>
        <label>2</label>
    </ligand>
</feature>
<dbReference type="EMBL" id="JACBJI010000008">
    <property type="protein sequence ID" value="NYA72405.1"/>
    <property type="molecule type" value="Genomic_DNA"/>
</dbReference>
<feature type="active site" evidence="7 8">
    <location>
        <position position="80"/>
    </location>
</feature>
<feature type="active site" description="Proton acceptor" evidence="7 8">
    <location>
        <position position="175"/>
    </location>
</feature>
<evidence type="ECO:0000256" key="1">
    <source>
        <dbReference type="ARBA" id="ARBA00009692"/>
    </source>
</evidence>
<dbReference type="InterPro" id="IPR011650">
    <property type="entry name" value="Peptidase_M20_dimer"/>
</dbReference>
<protein>
    <recommendedName>
        <fullName evidence="7">Peptidase T</fullName>
        <ecNumber evidence="7">3.4.11.4</ecNumber>
    </recommendedName>
    <alternativeName>
        <fullName evidence="7">Aminotripeptidase</fullName>
        <shortName evidence="7">Tripeptidase</shortName>
    </alternativeName>
    <alternativeName>
        <fullName evidence="7">Tripeptide aminopeptidase</fullName>
    </alternativeName>
</protein>
<evidence type="ECO:0000256" key="8">
    <source>
        <dbReference type="PIRSR" id="PIRSR037215-1"/>
    </source>
</evidence>
<keyword evidence="7" id="KW-0963">Cytoplasm</keyword>
<dbReference type="GO" id="GO:0005829">
    <property type="term" value="C:cytosol"/>
    <property type="evidence" value="ECO:0007669"/>
    <property type="project" value="TreeGrafter"/>
</dbReference>
<comment type="caution">
    <text evidence="12">The sequence shown here is derived from an EMBL/GenBank/DDBJ whole genome shotgun (WGS) entry which is preliminary data.</text>
</comment>
<dbReference type="HAMAP" id="MF_00550">
    <property type="entry name" value="Aminopeptidase_M20"/>
    <property type="match status" value="1"/>
</dbReference>
<feature type="binding site" evidence="7 9">
    <location>
        <position position="384"/>
    </location>
    <ligand>
        <name>Zn(2+)</name>
        <dbReference type="ChEBI" id="CHEBI:29105"/>
        <label>2</label>
    </ligand>
</feature>
<keyword evidence="5 7" id="KW-0862">Zinc</keyword>
<dbReference type="Pfam" id="PF07687">
    <property type="entry name" value="M20_dimer"/>
    <property type="match status" value="1"/>
</dbReference>
<feature type="binding site" evidence="7 9">
    <location>
        <position position="78"/>
    </location>
    <ligand>
        <name>Zn(2+)</name>
        <dbReference type="ChEBI" id="CHEBI:29105"/>
        <label>1</label>
    </ligand>
</feature>
<evidence type="ECO:0000313" key="13">
    <source>
        <dbReference type="Proteomes" id="UP000535020"/>
    </source>
</evidence>
<dbReference type="SUPFAM" id="SSF55031">
    <property type="entry name" value="Bacterial exopeptidase dimerisation domain"/>
    <property type="match status" value="1"/>
</dbReference>
<name>A0A7Y9C6R9_9FLAO</name>
<evidence type="ECO:0000313" key="12">
    <source>
        <dbReference type="EMBL" id="NYA72405.1"/>
    </source>
</evidence>
<evidence type="ECO:0000256" key="9">
    <source>
        <dbReference type="PIRSR" id="PIRSR037215-2"/>
    </source>
</evidence>
<dbReference type="Gene3D" id="3.30.70.360">
    <property type="match status" value="1"/>
</dbReference>
<dbReference type="SUPFAM" id="SSF53187">
    <property type="entry name" value="Zn-dependent exopeptidases"/>
    <property type="match status" value="1"/>
</dbReference>
<comment type="function">
    <text evidence="7">Cleaves the N-terminal amino acid of tripeptides.</text>
</comment>
<dbReference type="NCBIfam" id="TIGR01882">
    <property type="entry name" value="peptidase-T"/>
    <property type="match status" value="1"/>
</dbReference>
<dbReference type="NCBIfam" id="NF009920">
    <property type="entry name" value="PRK13381.1"/>
    <property type="match status" value="1"/>
</dbReference>
<dbReference type="CDD" id="cd03892">
    <property type="entry name" value="M20_peptT"/>
    <property type="match status" value="1"/>
</dbReference>
<evidence type="ECO:0000256" key="6">
    <source>
        <dbReference type="ARBA" id="ARBA00023049"/>
    </source>
</evidence>
<feature type="binding site" evidence="7 9">
    <location>
        <position position="198"/>
    </location>
    <ligand>
        <name>Zn(2+)</name>
        <dbReference type="ChEBI" id="CHEBI:29105"/>
        <label>1</label>
    </ligand>
</feature>
<gene>
    <name evidence="7 12" type="primary">pepT</name>
    <name evidence="12" type="ORF">HZF10_15855</name>
</gene>
<proteinExistence type="inferred from homology"/>
<keyword evidence="2 7" id="KW-0645">Protease</keyword>
<sequence>MQNIIDRFISYVTIDTESDAKSTTTPSTSKQLVLATLLAKELKAIGLTDVTKDRKGYVMGTLPSNVDHEVPTIGFVSHYDTSPDFTGANVKPQIVENYDGKDILLNAEQNIVLSPNYFKDLLLYKGQTLITTDGTTLLGADDKAGLTEIVTAMEYLVNNPDIKHGKIRVCFTPDEEIGRGADHFDVKKFGAEWAYTMDGSQIGELEYENFNAAGAKVTFKGKSVHPGYAKGKMINSMLIANEFISKLPKNEVPQETKGYEGFYHVVGLSGSIEQSVVEMIIRDHDMKKFEKRKKYVSKIVKDINKKFAKQFGTDIAVAEITDQYYNMREKVEPVMHIVDLAERAMKDLGIKPLIKPIRGGTDGSRLSYMGLPCPNIFAGGHNFHGKYEYVPVESMKKAVDVIVRIAELTATTDFTAKPVKEKASKKSKSSKKDKKKK</sequence>
<keyword evidence="3 7" id="KW-0479">Metal-binding</keyword>
<dbReference type="InterPro" id="IPR036264">
    <property type="entry name" value="Bact_exopeptidase_dim_dom"/>
</dbReference>
<feature type="domain" description="Peptidase M20 dimerisation" evidence="11">
    <location>
        <begin position="207"/>
        <end position="307"/>
    </location>
</feature>
<evidence type="ECO:0000259" key="11">
    <source>
        <dbReference type="Pfam" id="PF07687"/>
    </source>
</evidence>
<dbReference type="Gene3D" id="3.40.630.10">
    <property type="entry name" value="Zn peptidases"/>
    <property type="match status" value="1"/>
</dbReference>
<dbReference type="InterPro" id="IPR001261">
    <property type="entry name" value="ArgE/DapE_CS"/>
</dbReference>
<dbReference type="AlphaFoldDB" id="A0A7Y9C6R9"/>
<comment type="cofactor">
    <cofactor evidence="7 9">
        <name>Zn(2+)</name>
        <dbReference type="ChEBI" id="CHEBI:29105"/>
    </cofactor>
    <text evidence="7 9">Binds 2 Zn(2+) ions per subunit.</text>
</comment>
<dbReference type="Proteomes" id="UP000535020">
    <property type="component" value="Unassembled WGS sequence"/>
</dbReference>
<feature type="binding site" evidence="7 9">
    <location>
        <position position="141"/>
    </location>
    <ligand>
        <name>Zn(2+)</name>
        <dbReference type="ChEBI" id="CHEBI:29105"/>
        <label>1</label>
    </ligand>
</feature>
<comment type="catalytic activity">
    <reaction evidence="7">
        <text>Release of the N-terminal residue from a tripeptide.</text>
        <dbReference type="EC" id="3.4.11.4"/>
    </reaction>
</comment>
<keyword evidence="13" id="KW-1185">Reference proteome</keyword>
<evidence type="ECO:0000256" key="5">
    <source>
        <dbReference type="ARBA" id="ARBA00022833"/>
    </source>
</evidence>
<dbReference type="GO" id="GO:0008270">
    <property type="term" value="F:zinc ion binding"/>
    <property type="evidence" value="ECO:0007669"/>
    <property type="project" value="UniProtKB-UniRule"/>
</dbReference>
<comment type="subcellular location">
    <subcellularLocation>
        <location evidence="7">Cytoplasm</location>
    </subcellularLocation>
</comment>
<dbReference type="PANTHER" id="PTHR42994:SF1">
    <property type="entry name" value="PEPTIDASE T"/>
    <property type="match status" value="1"/>
</dbReference>
<accession>A0A7Y9C6R9</accession>
<feature type="compositionally biased region" description="Basic residues" evidence="10">
    <location>
        <begin position="425"/>
        <end position="437"/>
    </location>
</feature>
<dbReference type="Pfam" id="PF01546">
    <property type="entry name" value="Peptidase_M20"/>
    <property type="match status" value="1"/>
</dbReference>
<feature type="binding site" evidence="7 9">
    <location>
        <position position="141"/>
    </location>
    <ligand>
        <name>Zn(2+)</name>
        <dbReference type="ChEBI" id="CHEBI:29105"/>
        <label>2</label>
    </ligand>
</feature>
<dbReference type="PROSITE" id="PS00759">
    <property type="entry name" value="ARGE_DAPE_CPG2_2"/>
    <property type="match status" value="1"/>
</dbReference>
<keyword evidence="4 7" id="KW-0378">Hydrolase</keyword>
<dbReference type="InterPro" id="IPR002933">
    <property type="entry name" value="Peptidase_M20"/>
</dbReference>
<dbReference type="GO" id="GO:0043171">
    <property type="term" value="P:peptide catabolic process"/>
    <property type="evidence" value="ECO:0007669"/>
    <property type="project" value="UniProtKB-UniRule"/>
</dbReference>
<evidence type="ECO:0000256" key="7">
    <source>
        <dbReference type="HAMAP-Rule" id="MF_00550"/>
    </source>
</evidence>
<dbReference type="PROSITE" id="PS00758">
    <property type="entry name" value="ARGE_DAPE_CPG2_1"/>
    <property type="match status" value="1"/>
</dbReference>